<dbReference type="EMBL" id="CP036172">
    <property type="protein sequence ID" value="QSZ66436.1"/>
    <property type="molecule type" value="Genomic_DNA"/>
</dbReference>
<gene>
    <name evidence="2" type="ORF">RJ40_02440</name>
</gene>
<name>A0A8A3S467_9EURY</name>
<protein>
    <submittedName>
        <fullName evidence="2">Uncharacterized protein</fullName>
    </submittedName>
</protein>
<dbReference type="GeneID" id="76423185"/>
<keyword evidence="1" id="KW-0812">Transmembrane</keyword>
<dbReference type="Pfam" id="PF26161">
    <property type="entry name" value="DUF8044"/>
    <property type="match status" value="1"/>
</dbReference>
<evidence type="ECO:0000256" key="1">
    <source>
        <dbReference type="SAM" id="Phobius"/>
    </source>
</evidence>
<organism evidence="2 3">
    <name type="scientific">Methanofollis aquaemaris</name>
    <dbReference type="NCBI Taxonomy" id="126734"/>
    <lineage>
        <taxon>Archaea</taxon>
        <taxon>Methanobacteriati</taxon>
        <taxon>Methanobacteriota</taxon>
        <taxon>Stenosarchaea group</taxon>
        <taxon>Methanomicrobia</taxon>
        <taxon>Methanomicrobiales</taxon>
        <taxon>Methanomicrobiaceae</taxon>
        <taxon>Methanofollis</taxon>
    </lineage>
</organism>
<keyword evidence="3" id="KW-1185">Reference proteome</keyword>
<accession>A0A8A3S467</accession>
<dbReference type="RefSeq" id="WP_265581778.1">
    <property type="nucleotide sequence ID" value="NZ_CP036172.1"/>
</dbReference>
<keyword evidence="1" id="KW-0472">Membrane</keyword>
<proteinExistence type="predicted"/>
<sequence length="87" mass="9637">MGRPGRHLVAGGFITWLFAVTLFLVLMKSVDLMVFLVLVSIGFFILVEVLDTTFVRPSHVLYLKYLVAAGLVVFGTVIIDKVARVLI</sequence>
<feature type="transmembrane region" description="Helical" evidence="1">
    <location>
        <begin position="7"/>
        <end position="26"/>
    </location>
</feature>
<feature type="transmembrane region" description="Helical" evidence="1">
    <location>
        <begin position="32"/>
        <end position="50"/>
    </location>
</feature>
<dbReference type="Proteomes" id="UP001042704">
    <property type="component" value="Chromosome"/>
</dbReference>
<evidence type="ECO:0000313" key="2">
    <source>
        <dbReference type="EMBL" id="QSZ66436.1"/>
    </source>
</evidence>
<evidence type="ECO:0000313" key="3">
    <source>
        <dbReference type="Proteomes" id="UP001042704"/>
    </source>
</evidence>
<dbReference type="InterPro" id="IPR058357">
    <property type="entry name" value="DUF8044"/>
</dbReference>
<dbReference type="AlphaFoldDB" id="A0A8A3S467"/>
<keyword evidence="1" id="KW-1133">Transmembrane helix</keyword>
<feature type="transmembrane region" description="Helical" evidence="1">
    <location>
        <begin position="62"/>
        <end position="79"/>
    </location>
</feature>
<reference evidence="2" key="2">
    <citation type="submission" date="2019-02" db="EMBL/GenBank/DDBJ databases">
        <authorList>
            <person name="Chen S.-C."/>
            <person name="Chien H.-H."/>
            <person name="Lai M.-C."/>
        </authorList>
    </citation>
    <scope>NUCLEOTIDE SEQUENCE</scope>
    <source>
        <strain evidence="2">N2F9704</strain>
    </source>
</reference>
<reference evidence="2" key="1">
    <citation type="journal article" date="2001" name="Int. J. Syst. Evol. Microbiol.">
        <title>Methanofollis aquaemaris sp. nov., a methanogen isolated from an aquaculture fish pond.</title>
        <authorList>
            <person name="Lai M.C."/>
            <person name="Chen S.C."/>
        </authorList>
    </citation>
    <scope>NUCLEOTIDE SEQUENCE</scope>
    <source>
        <strain evidence="2">N2F9704</strain>
    </source>
</reference>
<dbReference type="KEGG" id="maqe:RJ40_02440"/>